<evidence type="ECO:0000313" key="2">
    <source>
        <dbReference type="Proteomes" id="UP000323300"/>
    </source>
</evidence>
<dbReference type="EMBL" id="FOSL01000038">
    <property type="protein sequence ID" value="SFL13536.1"/>
    <property type="molecule type" value="Genomic_DNA"/>
</dbReference>
<sequence>MVSPRSTNWPVGPEPRNIRYELTDCEWNVIKPLLPDNPHGAPRVNDRHALNGNFWALRSVHRGVNRPLKG</sequence>
<protein>
    <submittedName>
        <fullName evidence="1">Transposase of IS4/5 family</fullName>
    </submittedName>
</protein>
<keyword evidence="2" id="KW-1185">Reference proteome</keyword>
<proteinExistence type="predicted"/>
<dbReference type="AlphaFoldDB" id="A0A1I4F9Q2"/>
<name>A0A1I4F9Q2_9HYPH</name>
<evidence type="ECO:0000313" key="1">
    <source>
        <dbReference type="EMBL" id="SFL13536.1"/>
    </source>
</evidence>
<dbReference type="Proteomes" id="UP000323300">
    <property type="component" value="Unassembled WGS sequence"/>
</dbReference>
<reference evidence="1 2" key="1">
    <citation type="submission" date="2016-10" db="EMBL/GenBank/DDBJ databases">
        <authorList>
            <person name="Varghese N."/>
            <person name="Submissions S."/>
        </authorList>
    </citation>
    <scope>NUCLEOTIDE SEQUENCE [LARGE SCALE GENOMIC DNA]</scope>
    <source>
        <strain evidence="1 2">DSM 21822</strain>
    </source>
</reference>
<organism evidence="1 2">
    <name type="scientific">Neomesorhizobium albiziae</name>
    <dbReference type="NCBI Taxonomy" id="335020"/>
    <lineage>
        <taxon>Bacteria</taxon>
        <taxon>Pseudomonadati</taxon>
        <taxon>Pseudomonadota</taxon>
        <taxon>Alphaproteobacteria</taxon>
        <taxon>Hyphomicrobiales</taxon>
        <taxon>Phyllobacteriaceae</taxon>
        <taxon>Neomesorhizobium</taxon>
    </lineage>
</organism>
<gene>
    <name evidence="1" type="ORF">SAMN04488498_13819</name>
</gene>
<accession>A0A1I4F9Q2</accession>